<dbReference type="AlphaFoldDB" id="A0A8T7M291"/>
<dbReference type="InterPro" id="IPR004155">
    <property type="entry name" value="PBS_lyase_HEAT"/>
</dbReference>
<reference evidence="3 5" key="1">
    <citation type="submission" date="2020-06" db="EMBL/GenBank/DDBJ databases">
        <title>Anoxygenic phototrophic Chloroflexota member uses a Type I reaction center.</title>
        <authorList>
            <person name="Tsuji J.M."/>
            <person name="Shaw N.A."/>
            <person name="Nagashima S."/>
            <person name="Venkiteswaran J."/>
            <person name="Schiff S.L."/>
            <person name="Hanada S."/>
            <person name="Tank M."/>
            <person name="Neufeld J.D."/>
        </authorList>
    </citation>
    <scope>NUCLEOTIDE SEQUENCE [LARGE SCALE GENOMIC DNA]</scope>
    <source>
        <strain evidence="3">L227-S17</strain>
    </source>
</reference>
<evidence type="ECO:0000313" key="6">
    <source>
        <dbReference type="Proteomes" id="UP001431572"/>
    </source>
</evidence>
<dbReference type="Gene3D" id="1.25.10.10">
    <property type="entry name" value="Leucine-rich Repeat Variant"/>
    <property type="match status" value="1"/>
</dbReference>
<comment type="function">
    <text evidence="2">Catalyzes the hydroxylation of the N(6)-(4-aminobutyl)-L-lysine intermediate produced by deoxyhypusine synthase/DHPS on a critical lysine of the eukaryotic translation initiation factor 5A/eIF-5A. This is the second step of the post-translational modification of that lysine into an unusual amino acid residue named hypusine. Hypusination is unique to mature eIF-5A factor and is essential for its function.</text>
</comment>
<evidence type="ECO:0000313" key="3">
    <source>
        <dbReference type="EMBL" id="NWJ46051.1"/>
    </source>
</evidence>
<name>A0A8T7M291_9CHLR</name>
<dbReference type="GO" id="GO:0016491">
    <property type="term" value="F:oxidoreductase activity"/>
    <property type="evidence" value="ECO:0007669"/>
    <property type="project" value="TreeGrafter"/>
</dbReference>
<keyword evidence="1" id="KW-0677">Repeat</keyword>
<dbReference type="InterPro" id="IPR016024">
    <property type="entry name" value="ARM-type_fold"/>
</dbReference>
<dbReference type="PANTHER" id="PTHR12697:SF5">
    <property type="entry name" value="DEOXYHYPUSINE HYDROXYLASE"/>
    <property type="match status" value="1"/>
</dbReference>
<dbReference type="Proteomes" id="UP001431572">
    <property type="component" value="Chromosome 1"/>
</dbReference>
<evidence type="ECO:0000256" key="2">
    <source>
        <dbReference type="ARBA" id="ARBA00045876"/>
    </source>
</evidence>
<reference evidence="4" key="2">
    <citation type="journal article" date="2024" name="Nature">
        <title>Anoxygenic phototroph of the Chloroflexota uses a type I reaction centre.</title>
        <authorList>
            <person name="Tsuji J.M."/>
            <person name="Shaw N.A."/>
            <person name="Nagashima S."/>
            <person name="Venkiteswaran J.J."/>
            <person name="Schiff S.L."/>
            <person name="Watanabe T."/>
            <person name="Fukui M."/>
            <person name="Hanada S."/>
            <person name="Tank M."/>
            <person name="Neufeld J.D."/>
        </authorList>
    </citation>
    <scope>NUCLEOTIDE SEQUENCE</scope>
    <source>
        <strain evidence="4">L227-S17</strain>
    </source>
</reference>
<dbReference type="SMART" id="SM00567">
    <property type="entry name" value="EZ_HEAT"/>
    <property type="match status" value="4"/>
</dbReference>
<dbReference type="EMBL" id="CP128399">
    <property type="protein sequence ID" value="WJW67911.1"/>
    <property type="molecule type" value="Genomic_DNA"/>
</dbReference>
<proteinExistence type="predicted"/>
<dbReference type="EMBL" id="JACATZ010000001">
    <property type="protein sequence ID" value="NWJ46051.1"/>
    <property type="molecule type" value="Genomic_DNA"/>
</dbReference>
<protein>
    <submittedName>
        <fullName evidence="3">HEAT repeat domain-containing protein</fullName>
    </submittedName>
</protein>
<dbReference type="Proteomes" id="UP000521676">
    <property type="component" value="Unassembled WGS sequence"/>
</dbReference>
<dbReference type="Pfam" id="PF02985">
    <property type="entry name" value="HEAT"/>
    <property type="match status" value="1"/>
</dbReference>
<dbReference type="InterPro" id="IPR021133">
    <property type="entry name" value="HEAT_type_2"/>
</dbReference>
<evidence type="ECO:0000313" key="4">
    <source>
        <dbReference type="EMBL" id="WJW67911.1"/>
    </source>
</evidence>
<dbReference type="SUPFAM" id="SSF48371">
    <property type="entry name" value="ARM repeat"/>
    <property type="match status" value="1"/>
</dbReference>
<dbReference type="Pfam" id="PF13646">
    <property type="entry name" value="HEAT_2"/>
    <property type="match status" value="1"/>
</dbReference>
<dbReference type="PROSITE" id="PS50077">
    <property type="entry name" value="HEAT_REPEAT"/>
    <property type="match status" value="1"/>
</dbReference>
<dbReference type="InterPro" id="IPR000357">
    <property type="entry name" value="HEAT"/>
</dbReference>
<evidence type="ECO:0000256" key="1">
    <source>
        <dbReference type="ARBA" id="ARBA00022737"/>
    </source>
</evidence>
<accession>A0A8T7M291</accession>
<organism evidence="3 5">
    <name type="scientific">Candidatus Chlorohelix allophototropha</name>
    <dbReference type="NCBI Taxonomy" id="3003348"/>
    <lineage>
        <taxon>Bacteria</taxon>
        <taxon>Bacillati</taxon>
        <taxon>Chloroflexota</taxon>
        <taxon>Chloroflexia</taxon>
        <taxon>Candidatus Chloroheliales</taxon>
        <taxon>Candidatus Chloroheliaceae</taxon>
        <taxon>Candidatus Chlorohelix</taxon>
    </lineage>
</organism>
<evidence type="ECO:0000313" key="5">
    <source>
        <dbReference type="Proteomes" id="UP000521676"/>
    </source>
</evidence>
<dbReference type="Pfam" id="PF03130">
    <property type="entry name" value="HEAT_PBS"/>
    <property type="match status" value="1"/>
</dbReference>
<gene>
    <name evidence="3" type="ORF">HXX08_09255</name>
    <name evidence="4" type="ORF">OZ401_001195</name>
</gene>
<dbReference type="RefSeq" id="WP_341469803.1">
    <property type="nucleotide sequence ID" value="NZ_CP128399.1"/>
</dbReference>
<keyword evidence="6" id="KW-1185">Reference proteome</keyword>
<dbReference type="InterPro" id="IPR011989">
    <property type="entry name" value="ARM-like"/>
</dbReference>
<dbReference type="PANTHER" id="PTHR12697">
    <property type="entry name" value="PBS LYASE HEAT-LIKE PROTEIN"/>
    <property type="match status" value="1"/>
</dbReference>
<sequence>MKNNSQGQNIYLNGADSMLYAPQARKINVRGNLFHAHTVGDSTSYPQTSSINHLIDSLRHEDWGVRQNSAKKLGELANKHALEPLIKTLRDDKDSFVRYRAAEALGKIANKRAVDVLINALYDPDLFVRRTAIEALSIIKDSRAIKPLLCKISGDEECSVCESAAEALAKIGDPRTLPGLEQIINSDIDEGRRALAIHTFEVIKARR</sequence>